<dbReference type="HOGENOM" id="CLU_2840750_0_0_9"/>
<organism evidence="1 2">
    <name type="scientific">Bacillus spizizenii (strain ATCC 23059 / NRRL B-14472 / W23)</name>
    <name type="common">Bacillus subtilis subsp. spizizenii</name>
    <dbReference type="NCBI Taxonomy" id="655816"/>
    <lineage>
        <taxon>Bacteria</taxon>
        <taxon>Bacillati</taxon>
        <taxon>Bacillota</taxon>
        <taxon>Bacilli</taxon>
        <taxon>Bacillales</taxon>
        <taxon>Bacillaceae</taxon>
        <taxon>Bacillus</taxon>
    </lineage>
</organism>
<sequence>MLRLKQLRDLFLLRILLQSDLQKRSGMLLLRMSDYPVWLTQKWNGLANISVAPLQIAVFYRKKAE</sequence>
<reference evidence="1 2" key="2">
    <citation type="journal article" date="2011" name="Microbiology">
        <title>The genome sequence of Bacillus subtilis subsp. spizizenii W23: insights into speciation within the B. subtilis complex and into the history of B. subtilis genetics.</title>
        <authorList>
            <person name="Zeigler D.R."/>
        </authorList>
    </citation>
    <scope>NUCLEOTIDE SEQUENCE [LARGE SCALE GENOMIC DNA]</scope>
    <source>
        <strain evidence="2">ATCC 23059 / NRRL B-14472 / W23</strain>
    </source>
</reference>
<evidence type="ECO:0000313" key="1">
    <source>
        <dbReference type="EMBL" id="ADM38021.1"/>
    </source>
</evidence>
<dbReference type="KEGG" id="bss:BSUW23_09885"/>
<name>E0TY21_BACSH</name>
<dbReference type="AlphaFoldDB" id="E0TY21"/>
<gene>
    <name evidence="1" type="ordered locus">BSUW23_09885</name>
</gene>
<reference key="1">
    <citation type="submission" date="2010-08" db="EMBL/GenBank/DDBJ databases">
        <authorList>
            <person name="Zeigler D.R."/>
        </authorList>
    </citation>
    <scope>NUCLEOTIDE SEQUENCE</scope>
    <source>
        <strain>W23</strain>
    </source>
</reference>
<protein>
    <submittedName>
        <fullName evidence="1">Uncharacterized protein</fullName>
    </submittedName>
</protein>
<dbReference type="Proteomes" id="UP000002233">
    <property type="component" value="Chromosome"/>
</dbReference>
<evidence type="ECO:0000313" key="2">
    <source>
        <dbReference type="Proteomes" id="UP000002233"/>
    </source>
</evidence>
<dbReference type="EMBL" id="CP002183">
    <property type="protein sequence ID" value="ADM38021.1"/>
    <property type="molecule type" value="Genomic_DNA"/>
</dbReference>
<accession>E0TY21</accession>
<proteinExistence type="predicted"/>